<evidence type="ECO:0000313" key="3">
    <source>
        <dbReference type="Proteomes" id="UP000694580"/>
    </source>
</evidence>
<reference evidence="2 3" key="1">
    <citation type="submission" date="2020-06" db="EMBL/GenBank/DDBJ databases">
        <authorList>
            <consortium name="Wellcome Sanger Institute Data Sharing"/>
        </authorList>
    </citation>
    <scope>NUCLEOTIDE SEQUENCE [LARGE SCALE GENOMIC DNA]</scope>
</reference>
<gene>
    <name evidence="2" type="primary">SPACA9</name>
</gene>
<feature type="compositionally biased region" description="Polar residues" evidence="1">
    <location>
        <begin position="179"/>
        <end position="196"/>
    </location>
</feature>
<dbReference type="Ensembl" id="ENSDCDT00010068879.1">
    <property type="protein sequence ID" value="ENSDCDP00010058182.1"/>
    <property type="gene ID" value="ENSDCDG00010032803.1"/>
</dbReference>
<name>A0AAY4EKL3_9TELE</name>
<dbReference type="GeneID" id="114799163"/>
<dbReference type="GeneTree" id="ENSGT00390000007746"/>
<reference evidence="2" key="3">
    <citation type="submission" date="2025-09" db="UniProtKB">
        <authorList>
            <consortium name="Ensembl"/>
        </authorList>
    </citation>
    <scope>IDENTIFICATION</scope>
</reference>
<dbReference type="GO" id="GO:0001669">
    <property type="term" value="C:acrosomal vesicle"/>
    <property type="evidence" value="ECO:0007669"/>
    <property type="project" value="TreeGrafter"/>
</dbReference>
<dbReference type="RefSeq" id="XP_028851289.1">
    <property type="nucleotide sequence ID" value="XM_028995456.1"/>
</dbReference>
<evidence type="ECO:0000256" key="1">
    <source>
        <dbReference type="SAM" id="MobiDB-lite"/>
    </source>
</evidence>
<proteinExistence type="predicted"/>
<keyword evidence="3" id="KW-1185">Reference proteome</keyword>
<reference evidence="2" key="2">
    <citation type="submission" date="2025-08" db="UniProtKB">
        <authorList>
            <consortium name="Ensembl"/>
        </authorList>
    </citation>
    <scope>IDENTIFICATION</scope>
</reference>
<dbReference type="Pfam" id="PF15120">
    <property type="entry name" value="SPACA9"/>
    <property type="match status" value="1"/>
</dbReference>
<accession>A0AAY4EKL3</accession>
<dbReference type="AlphaFoldDB" id="A0AAY4EKL3"/>
<dbReference type="PANTHER" id="PTHR32455:SF1">
    <property type="entry name" value="SPERM ACROSOME-ASSOCIATED PROTEIN 9"/>
    <property type="match status" value="1"/>
</dbReference>
<dbReference type="GO" id="GO:0036126">
    <property type="term" value="C:sperm flagellum"/>
    <property type="evidence" value="ECO:0007669"/>
    <property type="project" value="TreeGrafter"/>
</dbReference>
<evidence type="ECO:0000313" key="2">
    <source>
        <dbReference type="Ensembl" id="ENSDCDP00010058182.1"/>
    </source>
</evidence>
<dbReference type="Proteomes" id="UP000694580">
    <property type="component" value="Chromosome 11"/>
</dbReference>
<dbReference type="PANTHER" id="PTHR32455">
    <property type="entry name" value="SPERM ACROSOME-ASSOCIATED PROTEIN 9"/>
    <property type="match status" value="1"/>
</dbReference>
<feature type="region of interest" description="Disordered" evidence="1">
    <location>
        <begin position="179"/>
        <end position="198"/>
    </location>
</feature>
<organism evidence="2 3">
    <name type="scientific">Denticeps clupeoides</name>
    <name type="common">denticle herring</name>
    <dbReference type="NCBI Taxonomy" id="299321"/>
    <lineage>
        <taxon>Eukaryota</taxon>
        <taxon>Metazoa</taxon>
        <taxon>Chordata</taxon>
        <taxon>Craniata</taxon>
        <taxon>Vertebrata</taxon>
        <taxon>Euteleostomi</taxon>
        <taxon>Actinopterygii</taxon>
        <taxon>Neopterygii</taxon>
        <taxon>Teleostei</taxon>
        <taxon>Clupei</taxon>
        <taxon>Clupeiformes</taxon>
        <taxon>Denticipitoidei</taxon>
        <taxon>Denticipitidae</taxon>
        <taxon>Denticeps</taxon>
    </lineage>
</organism>
<dbReference type="InterPro" id="IPR027818">
    <property type="entry name" value="SPACA9"/>
</dbReference>
<protein>
    <submittedName>
        <fullName evidence="2">Uncharacterized protein</fullName>
    </submittedName>
</protein>
<dbReference type="GO" id="GO:0097546">
    <property type="term" value="C:ciliary base"/>
    <property type="evidence" value="ECO:0007669"/>
    <property type="project" value="TreeGrafter"/>
</dbReference>
<sequence>MNEVSKALAAIEEKHERFKQQQFIFISALERSRDLTFERTQPVSSVQQVQKYINLHCHNATDRRIFSLFLEIVEDLGNVTALLQSFKTEQRPACDSLETCKILLGPYHDISNLRARYPHNELNRLSCNEARNYYGGVVSLIPSALDLLKTASAAMRTAVETQTIEITKDEIVEQNTSFYRTGSSSSNKTKNASCKTSKPVAKGIGGWHAGKPAWK</sequence>